<keyword evidence="2" id="KW-0614">Plasmid</keyword>
<proteinExistence type="predicted"/>
<sequence length="159" mass="18105">MGRHARRAPTPTPDTVAEAPQVQPLRLGRGDQIVVQRRQPPAKYDFVGGAFQQVTRSLFTIVKNFELGRREILILLLLGLEQEHGTGRVTMTQKEMAEELEIHRTDVSNLLGNLREIGLVIQVKRGYTSFILACSSLGAATNRPRSWRRSRWMYRPSIR</sequence>
<dbReference type="SUPFAM" id="SSF46785">
    <property type="entry name" value="Winged helix' DNA-binding domain"/>
    <property type="match status" value="1"/>
</dbReference>
<feature type="domain" description="HTH crp-type" evidence="1">
    <location>
        <begin position="76"/>
        <end position="125"/>
    </location>
</feature>
<dbReference type="Gene3D" id="1.10.10.10">
    <property type="entry name" value="Winged helix-like DNA-binding domain superfamily/Winged helix DNA-binding domain"/>
    <property type="match status" value="1"/>
</dbReference>
<dbReference type="GO" id="GO:0003677">
    <property type="term" value="F:DNA binding"/>
    <property type="evidence" value="ECO:0007669"/>
    <property type="project" value="InterPro"/>
</dbReference>
<dbReference type="InterPro" id="IPR012318">
    <property type="entry name" value="HTH_CRP"/>
</dbReference>
<dbReference type="GO" id="GO:0006355">
    <property type="term" value="P:regulation of DNA-templated transcription"/>
    <property type="evidence" value="ECO:0007669"/>
    <property type="project" value="InterPro"/>
</dbReference>
<keyword evidence="3" id="KW-1185">Reference proteome</keyword>
<name>A0A975LDG4_9ACTN</name>
<accession>A0A975LDG4</accession>
<evidence type="ECO:0000313" key="2">
    <source>
        <dbReference type="EMBL" id="QVJ03458.1"/>
    </source>
</evidence>
<dbReference type="KEGG" id="nec:KGD82_27615"/>
<dbReference type="AlphaFoldDB" id="A0A975LDG4"/>
<dbReference type="Proteomes" id="UP000682416">
    <property type="component" value="Plasmid unnamed2"/>
</dbReference>
<geneLocation type="plasmid" evidence="2 3">
    <name>unnamed2</name>
</geneLocation>
<dbReference type="Pfam" id="PF13545">
    <property type="entry name" value="HTH_Crp_2"/>
    <property type="match status" value="1"/>
</dbReference>
<gene>
    <name evidence="2" type="ORF">KGD82_27615</name>
</gene>
<evidence type="ECO:0000259" key="1">
    <source>
        <dbReference type="Pfam" id="PF13545"/>
    </source>
</evidence>
<dbReference type="InterPro" id="IPR036390">
    <property type="entry name" value="WH_DNA-bd_sf"/>
</dbReference>
<dbReference type="InterPro" id="IPR036388">
    <property type="entry name" value="WH-like_DNA-bd_sf"/>
</dbReference>
<organism evidence="2 3">
    <name type="scientific">Nocardiopsis eucommiae</name>
    <dbReference type="NCBI Taxonomy" id="2831970"/>
    <lineage>
        <taxon>Bacteria</taxon>
        <taxon>Bacillati</taxon>
        <taxon>Actinomycetota</taxon>
        <taxon>Actinomycetes</taxon>
        <taxon>Streptosporangiales</taxon>
        <taxon>Nocardiopsidaceae</taxon>
        <taxon>Nocardiopsis</taxon>
    </lineage>
</organism>
<reference evidence="2" key="1">
    <citation type="submission" date="2021-05" db="EMBL/GenBank/DDBJ databases">
        <authorList>
            <person name="Kaiqin L."/>
            <person name="Jian G."/>
        </authorList>
    </citation>
    <scope>NUCLEOTIDE SEQUENCE</scope>
    <source>
        <strain evidence="2">HDS5</strain>
        <plasmid evidence="2">unnamed2</plasmid>
    </source>
</reference>
<evidence type="ECO:0000313" key="3">
    <source>
        <dbReference type="Proteomes" id="UP000682416"/>
    </source>
</evidence>
<dbReference type="EMBL" id="CP074403">
    <property type="protein sequence ID" value="QVJ03458.1"/>
    <property type="molecule type" value="Genomic_DNA"/>
</dbReference>
<protein>
    <recommendedName>
        <fullName evidence="1">HTH crp-type domain-containing protein</fullName>
    </recommendedName>
</protein>